<dbReference type="Proteomes" id="UP000034228">
    <property type="component" value="Unassembled WGS sequence"/>
</dbReference>
<evidence type="ECO:0000313" key="2">
    <source>
        <dbReference type="Proteomes" id="UP000034228"/>
    </source>
</evidence>
<sequence length="235" mass="25988">MTAIRPLTKEAHGHLRLSSDPDVSHVAAQQLLQLQATEFVSAAGEYPIVFVKNSHNGQFQAVLLLALTEGCNEFVRDKSWQGRYLPQVLRYYPLCLAPDPDNTSQLLVAVHESSARLNSQQGQPLFNPDGTESAVLADYKQGLAGYFQAQQLTEVFVARLAELALLVPQQLSVQLHGQQQQLNGLYVVDEAKLNTLASEDFAELRQRGFLPAIYAQLLSLQRLRHLVSRAASAVD</sequence>
<organism evidence="1 2">
    <name type="scientific">Arsukibacterium ikkense</name>
    <dbReference type="NCBI Taxonomy" id="336831"/>
    <lineage>
        <taxon>Bacteria</taxon>
        <taxon>Pseudomonadati</taxon>
        <taxon>Pseudomonadota</taxon>
        <taxon>Gammaproteobacteria</taxon>
        <taxon>Chromatiales</taxon>
        <taxon>Chromatiaceae</taxon>
        <taxon>Arsukibacterium</taxon>
    </lineage>
</organism>
<dbReference type="RefSeq" id="WP_046556752.1">
    <property type="nucleotide sequence ID" value="NZ_LAHO01000004.1"/>
</dbReference>
<dbReference type="AlphaFoldDB" id="A0A0M2V6Q5"/>
<proteinExistence type="predicted"/>
<dbReference type="EMBL" id="LAHO01000004">
    <property type="protein sequence ID" value="KKO46311.1"/>
    <property type="molecule type" value="Genomic_DNA"/>
</dbReference>
<dbReference type="OrthoDB" id="9806524at2"/>
<dbReference type="InterPro" id="IPR010836">
    <property type="entry name" value="SapC"/>
</dbReference>
<dbReference type="STRING" id="336831.WG68_05945"/>
<reference evidence="1 2" key="1">
    <citation type="submission" date="2015-03" db="EMBL/GenBank/DDBJ databases">
        <title>Draft genome sequences of two protease-producing strains of Arsukibacterium isolated from two cold and alkaline environments.</title>
        <authorList>
            <person name="Lylloff J.E."/>
            <person name="Skov L.B."/>
            <person name="Jepsen M."/>
            <person name="Hallin P.F."/>
            <person name="Sorensen S.J."/>
            <person name="Stougaard P."/>
            <person name="Glaring M.A."/>
        </authorList>
    </citation>
    <scope>NUCLEOTIDE SEQUENCE [LARGE SCALE GENOMIC DNA]</scope>
    <source>
        <strain evidence="1 2">GCM72</strain>
    </source>
</reference>
<dbReference type="PATRIC" id="fig|336831.14.peg.2930"/>
<dbReference type="Pfam" id="PF07277">
    <property type="entry name" value="SapC"/>
    <property type="match status" value="1"/>
</dbReference>
<evidence type="ECO:0000313" key="1">
    <source>
        <dbReference type="EMBL" id="KKO46311.1"/>
    </source>
</evidence>
<name>A0A0M2V6Q5_9GAMM</name>
<keyword evidence="2" id="KW-1185">Reference proteome</keyword>
<gene>
    <name evidence="1" type="ORF">WG68_05945</name>
</gene>
<accession>A0A0M2V6Q5</accession>
<evidence type="ECO:0008006" key="3">
    <source>
        <dbReference type="Google" id="ProtNLM"/>
    </source>
</evidence>
<comment type="caution">
    <text evidence="1">The sequence shown here is derived from an EMBL/GenBank/DDBJ whole genome shotgun (WGS) entry which is preliminary data.</text>
</comment>
<protein>
    <recommendedName>
        <fullName evidence="3">Multidrug transporter</fullName>
    </recommendedName>
</protein>